<reference evidence="2 3" key="1">
    <citation type="submission" date="2021-12" db="EMBL/GenBank/DDBJ databases">
        <title>Genome sequencing of bacteria with rrn-lacking chromosome and rrn-plasmid.</title>
        <authorList>
            <person name="Anda M."/>
            <person name="Iwasaki W."/>
        </authorList>
    </citation>
    <scope>NUCLEOTIDE SEQUENCE [LARGE SCALE GENOMIC DNA]</scope>
    <source>
        <strain evidence="2 3">NBRC 15940</strain>
    </source>
</reference>
<feature type="chain" id="PRO_5043039433" description="Type IX secretion system membrane protein PorP/SprF" evidence="1">
    <location>
        <begin position="22"/>
        <end position="317"/>
    </location>
</feature>
<proteinExistence type="predicted"/>
<dbReference type="Pfam" id="PF11751">
    <property type="entry name" value="PorP_SprF"/>
    <property type="match status" value="1"/>
</dbReference>
<evidence type="ECO:0008006" key="4">
    <source>
        <dbReference type="Google" id="ProtNLM"/>
    </source>
</evidence>
<evidence type="ECO:0000313" key="2">
    <source>
        <dbReference type="EMBL" id="GJM62745.1"/>
    </source>
</evidence>
<feature type="signal peptide" evidence="1">
    <location>
        <begin position="1"/>
        <end position="21"/>
    </location>
</feature>
<keyword evidence="1" id="KW-0732">Signal</keyword>
<comment type="caution">
    <text evidence="2">The sequence shown here is derived from an EMBL/GenBank/DDBJ whole genome shotgun (WGS) entry which is preliminary data.</text>
</comment>
<dbReference type="RefSeq" id="WP_338237985.1">
    <property type="nucleotide sequence ID" value="NZ_BQKE01000002.1"/>
</dbReference>
<protein>
    <recommendedName>
        <fullName evidence="4">Type IX secretion system membrane protein PorP/SprF</fullName>
    </recommendedName>
</protein>
<accession>A0AAN4W1F1</accession>
<dbReference type="InterPro" id="IPR019861">
    <property type="entry name" value="PorP/SprF_Bacteroidetes"/>
</dbReference>
<evidence type="ECO:0000313" key="3">
    <source>
        <dbReference type="Proteomes" id="UP001310022"/>
    </source>
</evidence>
<gene>
    <name evidence="2" type="ORF">PEDI_32970</name>
</gene>
<keyword evidence="3" id="KW-1185">Reference proteome</keyword>
<name>A0AAN4W1F1_9BACT</name>
<evidence type="ECO:0000256" key="1">
    <source>
        <dbReference type="SAM" id="SignalP"/>
    </source>
</evidence>
<organism evidence="2 3">
    <name type="scientific">Persicobacter diffluens</name>
    <dbReference type="NCBI Taxonomy" id="981"/>
    <lineage>
        <taxon>Bacteria</taxon>
        <taxon>Pseudomonadati</taxon>
        <taxon>Bacteroidota</taxon>
        <taxon>Cytophagia</taxon>
        <taxon>Cytophagales</taxon>
        <taxon>Persicobacteraceae</taxon>
        <taxon>Persicobacter</taxon>
    </lineage>
</organism>
<dbReference type="EMBL" id="BQKE01000002">
    <property type="protein sequence ID" value="GJM62745.1"/>
    <property type="molecule type" value="Genomic_DNA"/>
</dbReference>
<dbReference type="Proteomes" id="UP001310022">
    <property type="component" value="Unassembled WGS sequence"/>
</dbReference>
<dbReference type="NCBIfam" id="TIGR03519">
    <property type="entry name" value="T9SS_PorP_fam"/>
    <property type="match status" value="1"/>
</dbReference>
<sequence length="317" mass="35341">MLKCVLKTLGLLFLVPVAAFSQQNPQYSQYNVNPFLLNPAIAGSTTFLEMRTGYRSQWGNFPDAPKTFFLTGHAPLGKVDPTYIKYVPNHHGVGGQIISDVTGPLSQTGVLANYSYHQVIKKGLYLSLGMGLGFKQYGIDRDKLNPGEEGDVVIAAAKNSFKPDINVGAYLYSNRFFAGASVHQMAGGNAVIRSGEVLRLDQLYMHFFAMAGYRWKLDRDWNLLGTVVLKHMRPAGLHVDVNVKWEYKDLLMMGVGYRHGDAISGLIGLQLPNSLFVSYTYDYILSEITAFTHGSHEVMIGMDIQVMKDVLCPKRFW</sequence>
<dbReference type="AlphaFoldDB" id="A0AAN4W1F1"/>